<dbReference type="AlphaFoldDB" id="A0A147HVD6"/>
<dbReference type="Proteomes" id="UP000074310">
    <property type="component" value="Unassembled WGS sequence"/>
</dbReference>
<organism evidence="2 3">
    <name type="scientific">Sphingomonas endophytica</name>
    <dbReference type="NCBI Taxonomy" id="869719"/>
    <lineage>
        <taxon>Bacteria</taxon>
        <taxon>Pseudomonadati</taxon>
        <taxon>Pseudomonadota</taxon>
        <taxon>Alphaproteobacteria</taxon>
        <taxon>Sphingomonadales</taxon>
        <taxon>Sphingomonadaceae</taxon>
        <taxon>Sphingomonas</taxon>
    </lineage>
</organism>
<dbReference type="EMBL" id="LDTB01000085">
    <property type="protein sequence ID" value="KTT68847.1"/>
    <property type="molecule type" value="Genomic_DNA"/>
</dbReference>
<dbReference type="Pfam" id="PF11776">
    <property type="entry name" value="RcnB"/>
    <property type="match status" value="1"/>
</dbReference>
<protein>
    <submittedName>
        <fullName evidence="2">Uncharacterized protein</fullName>
    </submittedName>
</protein>
<name>A0A147HVD6_9SPHN</name>
<feature type="region of interest" description="Disordered" evidence="1">
    <location>
        <begin position="1"/>
        <end position="85"/>
    </location>
</feature>
<feature type="compositionally biased region" description="Basic and acidic residues" evidence="1">
    <location>
        <begin position="1"/>
        <end position="14"/>
    </location>
</feature>
<dbReference type="PATRIC" id="fig|869719.3.peg.3556"/>
<evidence type="ECO:0000313" key="2">
    <source>
        <dbReference type="EMBL" id="KTT68847.1"/>
    </source>
</evidence>
<proteinExistence type="predicted"/>
<comment type="caution">
    <text evidence="2">The sequence shown here is derived from an EMBL/GenBank/DDBJ whole genome shotgun (WGS) entry which is preliminary data.</text>
</comment>
<dbReference type="RefSeq" id="WP_153002774.1">
    <property type="nucleotide sequence ID" value="NZ_LDTB01000085.1"/>
</dbReference>
<feature type="compositionally biased region" description="Basic and acidic residues" evidence="1">
    <location>
        <begin position="69"/>
        <end position="78"/>
    </location>
</feature>
<dbReference type="InterPro" id="IPR024572">
    <property type="entry name" value="RcnB"/>
</dbReference>
<gene>
    <name evidence="2" type="ORF">NS334_15890</name>
</gene>
<evidence type="ECO:0000256" key="1">
    <source>
        <dbReference type="SAM" id="MobiDB-lite"/>
    </source>
</evidence>
<evidence type="ECO:0000313" key="3">
    <source>
        <dbReference type="Proteomes" id="UP000074310"/>
    </source>
</evidence>
<feature type="compositionally biased region" description="Basic and acidic residues" evidence="1">
    <location>
        <begin position="38"/>
        <end position="60"/>
    </location>
</feature>
<dbReference type="OrthoDB" id="7205329at2"/>
<accession>A0A147HVD6</accession>
<reference evidence="2 3" key="1">
    <citation type="journal article" date="2016" name="Front. Microbiol.">
        <title>Genomic Resource of Rice Seed Associated Bacteria.</title>
        <authorList>
            <person name="Midha S."/>
            <person name="Bansal K."/>
            <person name="Sharma S."/>
            <person name="Kumar N."/>
            <person name="Patil P.P."/>
            <person name="Chaudhry V."/>
            <person name="Patil P.B."/>
        </authorList>
    </citation>
    <scope>NUCLEOTIDE SEQUENCE [LARGE SCALE GENOMIC DNA]</scope>
    <source>
        <strain evidence="2 3">NS334</strain>
    </source>
</reference>
<sequence length="200" mass="23960">DGYKGWDRDGRGDRGPGMAPPPPPRDRAGVAPPPPAGRDWRGVPDDQRRWDDRRRWDGVRRPPPPAGDWRSERDDPRARFGFSRPGSPGIWRSERDQRWDREWRREPRYDWRGYRAERRSLFRLPRYYAPYGWDGGYRRFGLGVPLAPMLYTPRYWIYDPWAYRLPDADEPYRWVRYYNDALLVDIEDGTVVDVIYGIFE</sequence>
<feature type="non-terminal residue" evidence="2">
    <location>
        <position position="1"/>
    </location>
</feature>
<keyword evidence="3" id="KW-1185">Reference proteome</keyword>
<dbReference type="Gene3D" id="3.10.450.160">
    <property type="entry name" value="inner membrane protein cigr"/>
    <property type="match status" value="1"/>
</dbReference>